<proteinExistence type="predicted"/>
<evidence type="ECO:0000256" key="2">
    <source>
        <dbReference type="SAM" id="Phobius"/>
    </source>
</evidence>
<dbReference type="GO" id="GO:0000028">
    <property type="term" value="P:ribosomal small subunit assembly"/>
    <property type="evidence" value="ECO:0007669"/>
    <property type="project" value="TreeGrafter"/>
</dbReference>
<keyword evidence="2" id="KW-0472">Membrane</keyword>
<dbReference type="PANTHER" id="PTHR42698">
    <property type="entry name" value="GTPASE ERA"/>
    <property type="match status" value="1"/>
</dbReference>
<feature type="transmembrane region" description="Helical" evidence="2">
    <location>
        <begin position="431"/>
        <end position="453"/>
    </location>
</feature>
<dbReference type="GO" id="GO:0005829">
    <property type="term" value="C:cytosol"/>
    <property type="evidence" value="ECO:0007669"/>
    <property type="project" value="TreeGrafter"/>
</dbReference>
<dbReference type="GO" id="GO:0043024">
    <property type="term" value="F:ribosomal small subunit binding"/>
    <property type="evidence" value="ECO:0007669"/>
    <property type="project" value="TreeGrafter"/>
</dbReference>
<keyword evidence="2" id="KW-1133">Transmembrane helix</keyword>
<dbReference type="KEGG" id="cfl:Cfla_1354"/>
<gene>
    <name evidence="4" type="ordered locus">Cfla_1354</name>
</gene>
<dbReference type="OrthoDB" id="974105at2"/>
<dbReference type="HOGENOM" id="CLU_016609_2_1_11"/>
<dbReference type="AlphaFoldDB" id="D5UCD8"/>
<feature type="domain" description="G" evidence="3">
    <location>
        <begin position="51"/>
        <end position="200"/>
    </location>
</feature>
<dbReference type="InterPro" id="IPR006073">
    <property type="entry name" value="GTP-bd"/>
</dbReference>
<dbReference type="GO" id="GO:0005525">
    <property type="term" value="F:GTP binding"/>
    <property type="evidence" value="ECO:0007669"/>
    <property type="project" value="InterPro"/>
</dbReference>
<sequence length="542" mass="56316">MSLRLEERLAALDVALDAGDGRLPGPLLTDAREVAERVRERAGLSAEHTVVALAGATGSGKSSLFNALAGADLAATGVQRPTTSHPLAVVVGDDPDADGPARLLDWLEVGRRHTVPAGPVPAAGGAPGPTSRMSDGLVLLDLPDHDSVVVEHRVRAERLVARADLLVWVVDPQKYADGALHERYLRPLAGHDDVVVLVLNQADRLGPADADAVVADLRRLAAQDGLARARVLAASARTGAGVDELRSLVARAVERREARNQRLGADLRAAARDLADACGPVPARRRGAATDTLLDALEDAAGVPTVVAAVRCSAVRRAAAHTGWPPVRWLARLRPDPLRRLHLAPRPAAEADVSRTSLPPAGAAQRASAATAVRDHADAVLAGAPDGWVLAARRRLDTAALPDALDHAVARTPLLPERAVWWWRALGALQWLLLAAAVAGALWLAGLAGLAYLQLPDPVTPVWGPAPAPTVLLVGGVAAGWLVALAGAIAGRLGARARAGAARRRLRASVAEVAQRLVLAPLAAETDALAVCRAQAARAAGR</sequence>
<organism evidence="4 5">
    <name type="scientific">Cellulomonas flavigena (strain ATCC 482 / DSM 20109 / BCRC 11376 / JCM 18109 / NBRC 3775 / NCIMB 8073 / NRS 134)</name>
    <dbReference type="NCBI Taxonomy" id="446466"/>
    <lineage>
        <taxon>Bacteria</taxon>
        <taxon>Bacillati</taxon>
        <taxon>Actinomycetota</taxon>
        <taxon>Actinomycetes</taxon>
        <taxon>Micrococcales</taxon>
        <taxon>Cellulomonadaceae</taxon>
        <taxon>Cellulomonas</taxon>
    </lineage>
</organism>
<feature type="transmembrane region" description="Helical" evidence="2">
    <location>
        <begin position="473"/>
        <end position="495"/>
    </location>
</feature>
<accession>D5UCD8</accession>
<feature type="region of interest" description="Disordered" evidence="1">
    <location>
        <begin position="349"/>
        <end position="369"/>
    </location>
</feature>
<evidence type="ECO:0000313" key="4">
    <source>
        <dbReference type="EMBL" id="ADG74252.1"/>
    </source>
</evidence>
<evidence type="ECO:0000313" key="5">
    <source>
        <dbReference type="Proteomes" id="UP000000849"/>
    </source>
</evidence>
<dbReference type="RefSeq" id="WP_013116586.1">
    <property type="nucleotide sequence ID" value="NC_014151.1"/>
</dbReference>
<dbReference type="Proteomes" id="UP000000849">
    <property type="component" value="Chromosome"/>
</dbReference>
<dbReference type="GO" id="GO:0019843">
    <property type="term" value="F:rRNA binding"/>
    <property type="evidence" value="ECO:0007669"/>
    <property type="project" value="TreeGrafter"/>
</dbReference>
<name>D5UCD8_CELFN</name>
<dbReference type="eggNOG" id="COG0699">
    <property type="taxonomic scope" value="Bacteria"/>
</dbReference>
<dbReference type="Pfam" id="PF01926">
    <property type="entry name" value="MMR_HSR1"/>
    <property type="match status" value="1"/>
</dbReference>
<keyword evidence="5" id="KW-1185">Reference proteome</keyword>
<dbReference type="Gene3D" id="3.40.50.300">
    <property type="entry name" value="P-loop containing nucleotide triphosphate hydrolases"/>
    <property type="match status" value="1"/>
</dbReference>
<protein>
    <submittedName>
        <fullName evidence="4">GTP-binding protein HSR1-related protein</fullName>
    </submittedName>
</protein>
<dbReference type="InterPro" id="IPR005662">
    <property type="entry name" value="GTPase_Era-like"/>
</dbReference>
<evidence type="ECO:0000256" key="1">
    <source>
        <dbReference type="SAM" id="MobiDB-lite"/>
    </source>
</evidence>
<dbReference type="PANTHER" id="PTHR42698:SF1">
    <property type="entry name" value="GTPASE ERA, MITOCHONDRIAL"/>
    <property type="match status" value="1"/>
</dbReference>
<reference evidence="4 5" key="1">
    <citation type="journal article" date="2010" name="Stand. Genomic Sci.">
        <title>Complete genome sequence of Cellulomonas flavigena type strain (134).</title>
        <authorList>
            <person name="Abt B."/>
            <person name="Foster B."/>
            <person name="Lapidus A."/>
            <person name="Clum A."/>
            <person name="Sun H."/>
            <person name="Pukall R."/>
            <person name="Lucas S."/>
            <person name="Glavina Del Rio T."/>
            <person name="Nolan M."/>
            <person name="Tice H."/>
            <person name="Cheng J.F."/>
            <person name="Pitluck S."/>
            <person name="Liolios K."/>
            <person name="Ivanova N."/>
            <person name="Mavromatis K."/>
            <person name="Ovchinnikova G."/>
            <person name="Pati A."/>
            <person name="Goodwin L."/>
            <person name="Chen A."/>
            <person name="Palaniappan K."/>
            <person name="Land M."/>
            <person name="Hauser L."/>
            <person name="Chang Y.J."/>
            <person name="Jeffries C.D."/>
            <person name="Rohde M."/>
            <person name="Goker M."/>
            <person name="Woyke T."/>
            <person name="Bristow J."/>
            <person name="Eisen J.A."/>
            <person name="Markowitz V."/>
            <person name="Hugenholtz P."/>
            <person name="Kyrpides N.C."/>
            <person name="Klenk H.P."/>
        </authorList>
    </citation>
    <scope>NUCLEOTIDE SEQUENCE [LARGE SCALE GENOMIC DNA]</scope>
    <source>
        <strain evidence="5">ATCC 482 / DSM 20109 / BCRC 11376 / JCM 18109 / NBRC 3775 / NCIMB 8073 / NRS 134</strain>
    </source>
</reference>
<dbReference type="EMBL" id="CP001964">
    <property type="protein sequence ID" value="ADG74252.1"/>
    <property type="molecule type" value="Genomic_DNA"/>
</dbReference>
<keyword evidence="2" id="KW-0812">Transmembrane</keyword>
<dbReference type="STRING" id="446466.Cfla_1354"/>
<evidence type="ECO:0000259" key="3">
    <source>
        <dbReference type="Pfam" id="PF01926"/>
    </source>
</evidence>
<dbReference type="SUPFAM" id="SSF52540">
    <property type="entry name" value="P-loop containing nucleoside triphosphate hydrolases"/>
    <property type="match status" value="1"/>
</dbReference>
<dbReference type="InterPro" id="IPR027417">
    <property type="entry name" value="P-loop_NTPase"/>
</dbReference>